<dbReference type="Proteomes" id="UP001159405">
    <property type="component" value="Unassembled WGS sequence"/>
</dbReference>
<comment type="caution">
    <text evidence="1">The sequence shown here is derived from an EMBL/GenBank/DDBJ whole genome shotgun (WGS) entry which is preliminary data.</text>
</comment>
<reference evidence="1 2" key="1">
    <citation type="submission" date="2022-05" db="EMBL/GenBank/DDBJ databases">
        <authorList>
            <consortium name="Genoscope - CEA"/>
            <person name="William W."/>
        </authorList>
    </citation>
    <scope>NUCLEOTIDE SEQUENCE [LARGE SCALE GENOMIC DNA]</scope>
</reference>
<evidence type="ECO:0000313" key="2">
    <source>
        <dbReference type="Proteomes" id="UP001159405"/>
    </source>
</evidence>
<accession>A0ABN8R1X0</accession>
<proteinExistence type="predicted"/>
<organism evidence="1 2">
    <name type="scientific">Porites lobata</name>
    <dbReference type="NCBI Taxonomy" id="104759"/>
    <lineage>
        <taxon>Eukaryota</taxon>
        <taxon>Metazoa</taxon>
        <taxon>Cnidaria</taxon>
        <taxon>Anthozoa</taxon>
        <taxon>Hexacorallia</taxon>
        <taxon>Scleractinia</taxon>
        <taxon>Fungiina</taxon>
        <taxon>Poritidae</taxon>
        <taxon>Porites</taxon>
    </lineage>
</organism>
<evidence type="ECO:0000313" key="1">
    <source>
        <dbReference type="EMBL" id="CAH3172737.1"/>
    </source>
</evidence>
<protein>
    <submittedName>
        <fullName evidence="1">Uncharacterized protein</fullName>
    </submittedName>
</protein>
<dbReference type="EMBL" id="CALNXK010000176">
    <property type="protein sequence ID" value="CAH3172737.1"/>
    <property type="molecule type" value="Genomic_DNA"/>
</dbReference>
<sequence length="120" mass="13105">RSLVVPRAGQALVRVANFSDRPIKIRSDVPIAEYHPISSVNGSIIPIGVDSESKSTSRPHAFCSTIDSTVGKSEQTKGEGEKSRTICEQQNMEGLSEGQKEQFSSLVKEYEDIFAMNSSD</sequence>
<keyword evidence="2" id="KW-1185">Reference proteome</keyword>
<feature type="non-terminal residue" evidence="1">
    <location>
        <position position="1"/>
    </location>
</feature>
<gene>
    <name evidence="1" type="ORF">PLOB_00013179</name>
</gene>
<name>A0ABN8R1X0_9CNID</name>
<feature type="non-terminal residue" evidence="1">
    <location>
        <position position="120"/>
    </location>
</feature>